<evidence type="ECO:0000256" key="1">
    <source>
        <dbReference type="ARBA" id="ARBA00004442"/>
    </source>
</evidence>
<dbReference type="InterPro" id="IPR006664">
    <property type="entry name" value="OMP_bac"/>
</dbReference>
<sequence>MSISGKIILLLFIFLLLNFISIFTFNYDEYFKDKSGSNINFENKSSFNLFNKTEYKPSDFTITKIDNSIELSGTFENQKVAQDVIQALGINKEGTLTYQNNVVVDKGVLETIFLLIVPFKDFFADNSKISVINNEILLSGELKNKMYKNLIDTIILQKSKNIILKTEISIPEDNPINNQQNENSNEEVIKNETLKLPEIQLLINNILKDRKISFERKSSIPTEQSQNTIKEIAKILNENPNFKVEVAGHTDSRGEAALNKQISQDRANSVKNILVNSGVNETRIKAIGYGEEFPIAKDDENGLSEINRRVEFVIGE</sequence>
<gene>
    <name evidence="7" type="ORF">AA20_04590</name>
</gene>
<name>A0A0G9K597_9BACT</name>
<evidence type="ECO:0000313" key="7">
    <source>
        <dbReference type="EMBL" id="KLE01015.1"/>
    </source>
</evidence>
<dbReference type="PRINTS" id="PR01021">
    <property type="entry name" value="OMPADOMAIN"/>
</dbReference>
<protein>
    <recommendedName>
        <fullName evidence="6">OmpA-like domain-containing protein</fullName>
    </recommendedName>
</protein>
<dbReference type="RefSeq" id="WP_046996492.1">
    <property type="nucleotide sequence ID" value="NZ_JAIQ01000076.1"/>
</dbReference>
<feature type="transmembrane region" description="Helical" evidence="5">
    <location>
        <begin position="7"/>
        <end position="27"/>
    </location>
</feature>
<dbReference type="GO" id="GO:0009279">
    <property type="term" value="C:cell outer membrane"/>
    <property type="evidence" value="ECO:0007669"/>
    <property type="project" value="UniProtKB-SubCell"/>
</dbReference>
<dbReference type="EMBL" id="JAIQ01000076">
    <property type="protein sequence ID" value="KLE01015.1"/>
    <property type="molecule type" value="Genomic_DNA"/>
</dbReference>
<dbReference type="InterPro" id="IPR050330">
    <property type="entry name" value="Bact_OuterMem_StrucFunc"/>
</dbReference>
<evidence type="ECO:0000313" key="8">
    <source>
        <dbReference type="Proteomes" id="UP000035514"/>
    </source>
</evidence>
<dbReference type="InterPro" id="IPR006665">
    <property type="entry name" value="OmpA-like"/>
</dbReference>
<dbReference type="PROSITE" id="PS51123">
    <property type="entry name" value="OMPA_2"/>
    <property type="match status" value="1"/>
</dbReference>
<evidence type="ECO:0000256" key="3">
    <source>
        <dbReference type="ARBA" id="ARBA00023237"/>
    </source>
</evidence>
<keyword evidence="3" id="KW-0998">Cell outer membrane</keyword>
<reference evidence="7 8" key="1">
    <citation type="submission" date="2014-01" db="EMBL/GenBank/DDBJ databases">
        <title>Development of a Comparative Genomic Fingerprinting Assay for High Resolution Genotyping of Arcobacter butzleri.</title>
        <authorList>
            <person name="Webb A.L."/>
            <person name="Inglis G.D."/>
            <person name="Kruczkiewicz P."/>
            <person name="Selinger L.B."/>
            <person name="Taboada E.N."/>
        </authorList>
    </citation>
    <scope>NUCLEOTIDE SEQUENCE [LARGE SCALE GENOMIC DNA]</scope>
    <source>
        <strain evidence="7 8">L348</strain>
    </source>
</reference>
<dbReference type="CDD" id="cd07185">
    <property type="entry name" value="OmpA_C-like"/>
    <property type="match status" value="1"/>
</dbReference>
<evidence type="ECO:0000256" key="4">
    <source>
        <dbReference type="PROSITE-ProRule" id="PRU00473"/>
    </source>
</evidence>
<dbReference type="Gene3D" id="3.30.1330.60">
    <property type="entry name" value="OmpA-like domain"/>
    <property type="match status" value="1"/>
</dbReference>
<dbReference type="Pfam" id="PF00691">
    <property type="entry name" value="OmpA"/>
    <property type="match status" value="1"/>
</dbReference>
<accession>A0A0G9K597</accession>
<organism evidence="7 8">
    <name type="scientific">Aliarcobacter butzleri L348</name>
    <dbReference type="NCBI Taxonomy" id="1447256"/>
    <lineage>
        <taxon>Bacteria</taxon>
        <taxon>Pseudomonadati</taxon>
        <taxon>Campylobacterota</taxon>
        <taxon>Epsilonproteobacteria</taxon>
        <taxon>Campylobacterales</taxon>
        <taxon>Arcobacteraceae</taxon>
        <taxon>Aliarcobacter</taxon>
    </lineage>
</organism>
<dbReference type="PATRIC" id="fig|1447256.3.peg.891"/>
<keyword evidence="5" id="KW-0812">Transmembrane</keyword>
<comment type="subcellular location">
    <subcellularLocation>
        <location evidence="1">Cell outer membrane</location>
    </subcellularLocation>
</comment>
<comment type="caution">
    <text evidence="7">The sequence shown here is derived from an EMBL/GenBank/DDBJ whole genome shotgun (WGS) entry which is preliminary data.</text>
</comment>
<evidence type="ECO:0000259" key="6">
    <source>
        <dbReference type="PROSITE" id="PS51123"/>
    </source>
</evidence>
<dbReference type="SUPFAM" id="SSF103088">
    <property type="entry name" value="OmpA-like"/>
    <property type="match status" value="1"/>
</dbReference>
<dbReference type="PANTHER" id="PTHR30329:SF21">
    <property type="entry name" value="LIPOPROTEIN YIAD-RELATED"/>
    <property type="match status" value="1"/>
</dbReference>
<evidence type="ECO:0000256" key="2">
    <source>
        <dbReference type="ARBA" id="ARBA00023136"/>
    </source>
</evidence>
<proteinExistence type="predicted"/>
<keyword evidence="5" id="KW-1133">Transmembrane helix</keyword>
<evidence type="ECO:0000256" key="5">
    <source>
        <dbReference type="SAM" id="Phobius"/>
    </source>
</evidence>
<dbReference type="AlphaFoldDB" id="A0A0G9K597"/>
<feature type="domain" description="OmpA-like" evidence="6">
    <location>
        <begin position="201"/>
        <end position="316"/>
    </location>
</feature>
<dbReference type="InterPro" id="IPR036737">
    <property type="entry name" value="OmpA-like_sf"/>
</dbReference>
<dbReference type="Proteomes" id="UP000035514">
    <property type="component" value="Unassembled WGS sequence"/>
</dbReference>
<keyword evidence="2 4" id="KW-0472">Membrane</keyword>
<dbReference type="PANTHER" id="PTHR30329">
    <property type="entry name" value="STATOR ELEMENT OF FLAGELLAR MOTOR COMPLEX"/>
    <property type="match status" value="1"/>
</dbReference>